<dbReference type="EMBL" id="BSBO01000021">
    <property type="protein sequence ID" value="GLG04909.1"/>
    <property type="molecule type" value="Genomic_DNA"/>
</dbReference>
<dbReference type="InterPro" id="IPR016032">
    <property type="entry name" value="Sig_transdc_resp-reg_C-effctor"/>
</dbReference>
<dbReference type="SMART" id="SM00862">
    <property type="entry name" value="Trans_reg_C"/>
    <property type="match status" value="1"/>
</dbReference>
<accession>A0A9W6CBP0</accession>
<reference evidence="4" key="2">
    <citation type="submission" date="2022-11" db="EMBL/GenBank/DDBJ databases">
        <title>Draft genome sequence of Sellimonas catena strain 12EGH17.</title>
        <authorList>
            <person name="Atsushi H."/>
            <person name="Moriya O."/>
            <person name="Mitsuo S."/>
        </authorList>
    </citation>
    <scope>NUCLEOTIDE SEQUENCE</scope>
    <source>
        <strain evidence="4">12EGH17</strain>
    </source>
</reference>
<evidence type="ECO:0000313" key="6">
    <source>
        <dbReference type="Proteomes" id="UP001145094"/>
    </source>
</evidence>
<dbReference type="CDD" id="cd00383">
    <property type="entry name" value="trans_reg_C"/>
    <property type="match status" value="1"/>
</dbReference>
<evidence type="ECO:0000256" key="2">
    <source>
        <dbReference type="PROSITE-ProRule" id="PRU01091"/>
    </source>
</evidence>
<evidence type="ECO:0000313" key="5">
    <source>
        <dbReference type="EMBL" id="GLG90526.1"/>
    </source>
</evidence>
<dbReference type="PROSITE" id="PS51755">
    <property type="entry name" value="OMPR_PHOB"/>
    <property type="match status" value="1"/>
</dbReference>
<evidence type="ECO:0000259" key="3">
    <source>
        <dbReference type="PROSITE" id="PS51755"/>
    </source>
</evidence>
<keyword evidence="1 2" id="KW-0238">DNA-binding</keyword>
<reference evidence="5" key="3">
    <citation type="submission" date="2022-11" db="EMBL/GenBank/DDBJ databases">
        <title>Draft genome sequence of Sellimonas catena strain 18CBH55.</title>
        <authorList>
            <person name="Atsushi H."/>
            <person name="Moriya O."/>
            <person name="Mitsuo S."/>
        </authorList>
    </citation>
    <scope>NUCLEOTIDE SEQUENCE</scope>
    <source>
        <strain evidence="5">18CBH55</strain>
    </source>
</reference>
<dbReference type="InterPro" id="IPR001867">
    <property type="entry name" value="OmpR/PhoB-type_DNA-bd"/>
</dbReference>
<protein>
    <recommendedName>
        <fullName evidence="3">OmpR/PhoB-type domain-containing protein</fullName>
    </recommendedName>
</protein>
<reference evidence="5" key="4">
    <citation type="submission" date="2022-11" db="EMBL/GenBank/DDBJ databases">
        <title>Draft genome sequence of Sellimonas catena strain 18CBH55.</title>
        <authorList>
            <person name="Hisatomi A."/>
            <person name="Ohkuma M."/>
            <person name="Sakamoto M."/>
        </authorList>
    </citation>
    <scope>NUCLEOTIDE SEQUENCE</scope>
    <source>
        <strain evidence="5">18CBH55</strain>
    </source>
</reference>
<dbReference type="RefSeq" id="WP_281845358.1">
    <property type="nucleotide sequence ID" value="NZ_BSBO01000021.1"/>
</dbReference>
<dbReference type="InterPro" id="IPR036388">
    <property type="entry name" value="WH-like_DNA-bd_sf"/>
</dbReference>
<sequence>MTLKKQMVIEFPEKWLPEICSIKRKLQTLEGVKIYMEPKQIRYPGFSLDMLQRKVMVEEKEVLLTAREFDVLAVMARHPGRVYTYAQICRMIYGEMDVGEEMYSSAYCLISSLRKKLEKEPRHPRYLDTVYGVGYRFEIA</sequence>
<gene>
    <name evidence="4" type="ORF">Selli1_20830</name>
    <name evidence="5" type="ORF">Selli2_19530</name>
</gene>
<keyword evidence="7" id="KW-1185">Reference proteome</keyword>
<reference evidence="5 7" key="5">
    <citation type="journal article" date="2023" name="Int. J. Syst. Evol. Microbiol.">
        <title>Sellimonas catena sp. nov., isolated from human faeces.</title>
        <authorList>
            <person name="Hisatomi A."/>
            <person name="Ohkuma M."/>
            <person name="Sakamoto M."/>
        </authorList>
    </citation>
    <scope>NUCLEOTIDE SEQUENCE</scope>
    <source>
        <strain evidence="4 7">12EGH17</strain>
        <strain evidence="5">18CBH55</strain>
    </source>
</reference>
<dbReference type="Gene3D" id="1.10.10.10">
    <property type="entry name" value="Winged helix-like DNA-binding domain superfamily/Winged helix DNA-binding domain"/>
    <property type="match status" value="1"/>
</dbReference>
<evidence type="ECO:0000313" key="7">
    <source>
        <dbReference type="Proteomes" id="UP001145145"/>
    </source>
</evidence>
<feature type="domain" description="OmpR/PhoB-type" evidence="3">
    <location>
        <begin position="38"/>
        <end position="139"/>
    </location>
</feature>
<dbReference type="GO" id="GO:0006355">
    <property type="term" value="P:regulation of DNA-templated transcription"/>
    <property type="evidence" value="ECO:0007669"/>
    <property type="project" value="InterPro"/>
</dbReference>
<evidence type="ECO:0000256" key="1">
    <source>
        <dbReference type="ARBA" id="ARBA00023125"/>
    </source>
</evidence>
<dbReference type="GO" id="GO:0003677">
    <property type="term" value="F:DNA binding"/>
    <property type="evidence" value="ECO:0007669"/>
    <property type="project" value="UniProtKB-UniRule"/>
</dbReference>
<proteinExistence type="predicted"/>
<dbReference type="Proteomes" id="UP001145094">
    <property type="component" value="Unassembled WGS sequence"/>
</dbReference>
<dbReference type="SUPFAM" id="SSF46894">
    <property type="entry name" value="C-terminal effector domain of the bipartite response regulators"/>
    <property type="match status" value="1"/>
</dbReference>
<organism evidence="5 6">
    <name type="scientific">Sellimonas catena</name>
    <dbReference type="NCBI Taxonomy" id="2994035"/>
    <lineage>
        <taxon>Bacteria</taxon>
        <taxon>Bacillati</taxon>
        <taxon>Bacillota</taxon>
        <taxon>Clostridia</taxon>
        <taxon>Lachnospirales</taxon>
        <taxon>Lachnospiraceae</taxon>
        <taxon>Sellimonas</taxon>
    </lineage>
</organism>
<feature type="DNA-binding region" description="OmpR/PhoB-type" evidence="2">
    <location>
        <begin position="38"/>
        <end position="139"/>
    </location>
</feature>
<dbReference type="Proteomes" id="UP001145145">
    <property type="component" value="Unassembled WGS sequence"/>
</dbReference>
<evidence type="ECO:0000313" key="4">
    <source>
        <dbReference type="EMBL" id="GLG04909.1"/>
    </source>
</evidence>
<comment type="caution">
    <text evidence="5">The sequence shown here is derived from an EMBL/GenBank/DDBJ whole genome shotgun (WGS) entry which is preliminary data.</text>
</comment>
<dbReference type="GO" id="GO:0000160">
    <property type="term" value="P:phosphorelay signal transduction system"/>
    <property type="evidence" value="ECO:0007669"/>
    <property type="project" value="InterPro"/>
</dbReference>
<dbReference type="Pfam" id="PF00486">
    <property type="entry name" value="Trans_reg_C"/>
    <property type="match status" value="1"/>
</dbReference>
<reference evidence="4" key="1">
    <citation type="submission" date="2022-11" db="EMBL/GenBank/DDBJ databases">
        <title>Draft genome sequence of Sellimonas catena strain 12EGH17.</title>
        <authorList>
            <person name="Hisatomi A."/>
            <person name="Ohkuma M."/>
            <person name="Sakamoto M."/>
        </authorList>
    </citation>
    <scope>NUCLEOTIDE SEQUENCE</scope>
    <source>
        <strain evidence="4">12EGH17</strain>
    </source>
</reference>
<dbReference type="EMBL" id="BSCH01000011">
    <property type="protein sequence ID" value="GLG90526.1"/>
    <property type="molecule type" value="Genomic_DNA"/>
</dbReference>
<dbReference type="AlphaFoldDB" id="A0A9W6CBP0"/>
<name>A0A9W6CBP0_9FIRM</name>